<dbReference type="RefSeq" id="WP_115176581.1">
    <property type="nucleotide sequence ID" value="NZ_UGNY01000002.1"/>
</dbReference>
<dbReference type="Pfam" id="PF05016">
    <property type="entry name" value="ParE_toxin"/>
    <property type="match status" value="1"/>
</dbReference>
<sequence>MKVKFTKLATQDLQSTKEYISEDKPSAANAIIHRVMESIENIAAFPSIGRPGRVPHTKELVISSTPLIIVYQVRRDTLFIVRVIHAARKWP</sequence>
<dbReference type="InterPro" id="IPR035093">
    <property type="entry name" value="RelE/ParE_toxin_dom_sf"/>
</dbReference>
<dbReference type="Gene3D" id="3.30.2310.20">
    <property type="entry name" value="RelE-like"/>
    <property type="match status" value="1"/>
</dbReference>
<dbReference type="NCBIfam" id="TIGR02385">
    <property type="entry name" value="RelE_StbE"/>
    <property type="match status" value="1"/>
</dbReference>
<accession>A0A378KJI6</accession>
<evidence type="ECO:0000313" key="3">
    <source>
        <dbReference type="EMBL" id="STX88387.1"/>
    </source>
</evidence>
<proteinExistence type="inferred from homology"/>
<reference evidence="3 4" key="1">
    <citation type="submission" date="2018-06" db="EMBL/GenBank/DDBJ databases">
        <authorList>
            <consortium name="Pathogen Informatics"/>
            <person name="Doyle S."/>
        </authorList>
    </citation>
    <scope>NUCLEOTIDE SEQUENCE [LARGE SCALE GENOMIC DNA]</scope>
    <source>
        <strain evidence="3 4">NCTC11978</strain>
    </source>
</reference>
<organism evidence="3 4">
    <name type="scientific">Legionella feeleii</name>
    <dbReference type="NCBI Taxonomy" id="453"/>
    <lineage>
        <taxon>Bacteria</taxon>
        <taxon>Pseudomonadati</taxon>
        <taxon>Pseudomonadota</taxon>
        <taxon>Gammaproteobacteria</taxon>
        <taxon>Legionellales</taxon>
        <taxon>Legionellaceae</taxon>
        <taxon>Legionella</taxon>
    </lineage>
</organism>
<dbReference type="InterPro" id="IPR051803">
    <property type="entry name" value="TA_system_RelE-like_toxin"/>
</dbReference>
<protein>
    <submittedName>
        <fullName evidence="3">Toxin RelE2</fullName>
    </submittedName>
</protein>
<dbReference type="PANTHER" id="PTHR33755:SF6">
    <property type="entry name" value="PLASMID STABILIZATION SYSTEM PROTEIN"/>
    <property type="match status" value="1"/>
</dbReference>
<comment type="similarity">
    <text evidence="1">Belongs to the RelE toxin family.</text>
</comment>
<keyword evidence="2" id="KW-1277">Toxin-antitoxin system</keyword>
<gene>
    <name evidence="3" type="primary">relE2</name>
    <name evidence="3" type="ORF">NCTC11978_03404</name>
</gene>
<dbReference type="EMBL" id="UGNY01000002">
    <property type="protein sequence ID" value="STX88387.1"/>
    <property type="molecule type" value="Genomic_DNA"/>
</dbReference>
<evidence type="ECO:0000313" key="4">
    <source>
        <dbReference type="Proteomes" id="UP000254033"/>
    </source>
</evidence>
<dbReference type="InterPro" id="IPR007712">
    <property type="entry name" value="RelE/ParE_toxin"/>
</dbReference>
<name>A0A378KJI6_9GAMM</name>
<evidence type="ECO:0000256" key="1">
    <source>
        <dbReference type="ARBA" id="ARBA00006226"/>
    </source>
</evidence>
<dbReference type="PANTHER" id="PTHR33755">
    <property type="entry name" value="TOXIN PARE1-RELATED"/>
    <property type="match status" value="1"/>
</dbReference>
<evidence type="ECO:0000256" key="2">
    <source>
        <dbReference type="ARBA" id="ARBA00022649"/>
    </source>
</evidence>
<dbReference type="Proteomes" id="UP000254033">
    <property type="component" value="Unassembled WGS sequence"/>
</dbReference>
<dbReference type="AlphaFoldDB" id="A0A378KJI6"/>